<protein>
    <recommendedName>
        <fullName evidence="3">pEK499-p136 HEPN domain-containing protein</fullName>
    </recommendedName>
</protein>
<accession>A0ABS2MNC9</accession>
<comment type="caution">
    <text evidence="1">The sequence shown here is derived from an EMBL/GenBank/DDBJ whole genome shotgun (WGS) entry which is preliminary data.</text>
</comment>
<proteinExistence type="predicted"/>
<reference evidence="1 2" key="1">
    <citation type="submission" date="2021-01" db="EMBL/GenBank/DDBJ databases">
        <title>Genomic Encyclopedia of Type Strains, Phase IV (KMG-IV): sequencing the most valuable type-strain genomes for metagenomic binning, comparative biology and taxonomic classification.</title>
        <authorList>
            <person name="Goeker M."/>
        </authorList>
    </citation>
    <scope>NUCLEOTIDE SEQUENCE [LARGE SCALE GENOMIC DNA]</scope>
    <source>
        <strain evidence="1 2">DSM 24436</strain>
    </source>
</reference>
<keyword evidence="2" id="KW-1185">Reference proteome</keyword>
<organism evidence="1 2">
    <name type="scientific">Fusibacter tunisiensis</name>
    <dbReference type="NCBI Taxonomy" id="1008308"/>
    <lineage>
        <taxon>Bacteria</taxon>
        <taxon>Bacillati</taxon>
        <taxon>Bacillota</taxon>
        <taxon>Clostridia</taxon>
        <taxon>Eubacteriales</taxon>
        <taxon>Eubacteriales Family XII. Incertae Sedis</taxon>
        <taxon>Fusibacter</taxon>
    </lineage>
</organism>
<dbReference type="EMBL" id="JAFBDT010000002">
    <property type="protein sequence ID" value="MBM7560904.1"/>
    <property type="molecule type" value="Genomic_DNA"/>
</dbReference>
<name>A0ABS2MNC9_9FIRM</name>
<evidence type="ECO:0000313" key="2">
    <source>
        <dbReference type="Proteomes" id="UP000767854"/>
    </source>
</evidence>
<sequence length="198" mass="23219">MSKSKQHQTYKYIKNKSILIDSRPEVVLDRKVEYLLLKFFVVNTPCETTSRRAISLKEYGWKEKYNSKYGLQKRLDAIIDFNSGNYIFTDEDDLLDRFEENKLMDNMLEDIIAERFVIGKTPGSNNLLKLLRHIRNCFAHGKYLVVNNSIDQHMMIMQDDDTHNVTARIVIKVDTLIGLIKTIDRNNTIGWEEVLQDL</sequence>
<dbReference type="RefSeq" id="WP_204661705.1">
    <property type="nucleotide sequence ID" value="NZ_JAFBDT010000002.1"/>
</dbReference>
<gene>
    <name evidence="1" type="ORF">JOC49_000418</name>
</gene>
<evidence type="ECO:0008006" key="3">
    <source>
        <dbReference type="Google" id="ProtNLM"/>
    </source>
</evidence>
<dbReference type="Proteomes" id="UP000767854">
    <property type="component" value="Unassembled WGS sequence"/>
</dbReference>
<evidence type="ECO:0000313" key="1">
    <source>
        <dbReference type="EMBL" id="MBM7560904.1"/>
    </source>
</evidence>